<dbReference type="Pfam" id="PF05947">
    <property type="entry name" value="T6SS_TssF"/>
    <property type="match status" value="1"/>
</dbReference>
<sequence length="574" mass="66901">MNNEDVFYYQKELSYLYQTREYFVKKFPKLAPFLALDSKDPDIERIIENLAILTSKIHQEMEQNIPYIAESLLNVVSPNYTNPLPSLCMQEFLLNKDSKKNKIIVPKGSRLQSITIEQIECEFRTIYDVYLYPLDIDEVFMSSEKQYHTMDLRLKVNKPDLKICDIGLDCLTLYLGDDIYTSATLLLFIHLYLEEVKIISCDTSEEFKLNSCNIKAMGLEPNESCLNYDDLGFEAFSLLREYFFIPEKFNFIRIQGLDILKDCQGSNLSIQFKFNKIFPKNCIVRADLFSLSITPIVNIFPKNAESIINDHTKDGYRIFVDRVHLDSYEIIKINQVKAHNSDSGRRILKNYKSFERFEFLKDNQNEFYNISVKKNSKGETYKEISFFSEHSYNEIITIDALCCNKNLPSKLKIGDIRHINFEDISTKNIKIPSMMREYSVDGHLLWKLVSILSFNYQSILNTTSFFGVLESYSFVNDKENEETYKRLKNSIAYIESKSTYLVDEYITKKGTLCIMGIKDSNFYSLGEVYKLGLIISKFFASFVSINSFCELKIKCLDSKEILYYPATRGKKVSL</sequence>
<accession>A0A2X3DYW1</accession>
<dbReference type="Proteomes" id="UP000250166">
    <property type="component" value="Unassembled WGS sequence"/>
</dbReference>
<reference evidence="1 2" key="1">
    <citation type="submission" date="2018-06" db="EMBL/GenBank/DDBJ databases">
        <authorList>
            <consortium name="Pathogen Informatics"/>
            <person name="Doyle S."/>
        </authorList>
    </citation>
    <scope>NUCLEOTIDE SEQUENCE [LARGE SCALE GENOMIC DNA]</scope>
    <source>
        <strain evidence="1 2">NCTC13102</strain>
    </source>
</reference>
<dbReference type="NCBIfam" id="TIGR03359">
    <property type="entry name" value="VI_chp_6"/>
    <property type="match status" value="1"/>
</dbReference>
<gene>
    <name evidence="1" type="ORF">NCTC13102_02279</name>
</gene>
<dbReference type="PANTHER" id="PTHR35370">
    <property type="entry name" value="CYTOPLASMIC PROTEIN-RELATED-RELATED"/>
    <property type="match status" value="1"/>
</dbReference>
<dbReference type="AlphaFoldDB" id="A0A2X3DYW1"/>
<name>A0A2X3DYW1_9HELI</name>
<evidence type="ECO:0000313" key="1">
    <source>
        <dbReference type="EMBL" id="SQC36472.1"/>
    </source>
</evidence>
<dbReference type="EMBL" id="UAWL01000031">
    <property type="protein sequence ID" value="SQC36472.1"/>
    <property type="molecule type" value="Genomic_DNA"/>
</dbReference>
<dbReference type="PIRSF" id="PIRSF028304">
    <property type="entry name" value="UCP028304"/>
    <property type="match status" value="1"/>
</dbReference>
<dbReference type="RefSeq" id="WP_112059300.1">
    <property type="nucleotide sequence ID" value="NZ_UAWL01000031.1"/>
</dbReference>
<protein>
    <submittedName>
        <fullName evidence="1">VC_A0110 family type VI secretion protein</fullName>
    </submittedName>
</protein>
<organism evidence="1 2">
    <name type="scientific">Helicobacter fennelliae</name>
    <dbReference type="NCBI Taxonomy" id="215"/>
    <lineage>
        <taxon>Bacteria</taxon>
        <taxon>Pseudomonadati</taxon>
        <taxon>Campylobacterota</taxon>
        <taxon>Epsilonproteobacteria</taxon>
        <taxon>Campylobacterales</taxon>
        <taxon>Helicobacteraceae</taxon>
        <taxon>Helicobacter</taxon>
    </lineage>
</organism>
<evidence type="ECO:0000313" key="2">
    <source>
        <dbReference type="Proteomes" id="UP000250166"/>
    </source>
</evidence>
<proteinExistence type="predicted"/>
<dbReference type="InterPro" id="IPR010272">
    <property type="entry name" value="T6SS_TssF"/>
</dbReference>
<dbReference type="PANTHER" id="PTHR35370:SF1">
    <property type="entry name" value="TYPE VI SECRETION SYSTEM COMPONENT TSSF1"/>
    <property type="match status" value="1"/>
</dbReference>